<name>A0A7J5U2A0_9BACT</name>
<proteinExistence type="predicted"/>
<dbReference type="EMBL" id="WELI01000002">
    <property type="protein sequence ID" value="KAB7731929.1"/>
    <property type="molecule type" value="Genomic_DNA"/>
</dbReference>
<dbReference type="InterPro" id="IPR051319">
    <property type="entry name" value="Oligoribo/pAp-PDE_c-di-AMP_PDE"/>
</dbReference>
<dbReference type="InterPro" id="IPR001667">
    <property type="entry name" value="DDH_dom"/>
</dbReference>
<comment type="caution">
    <text evidence="3">The sequence shown here is derived from an EMBL/GenBank/DDBJ whole genome shotgun (WGS) entry which is preliminary data.</text>
</comment>
<gene>
    <name evidence="3" type="ORF">F5984_06830</name>
</gene>
<feature type="domain" description="DHHA1" evidence="2">
    <location>
        <begin position="247"/>
        <end position="313"/>
    </location>
</feature>
<dbReference type="RefSeq" id="WP_152123507.1">
    <property type="nucleotide sequence ID" value="NZ_WELI01000002.1"/>
</dbReference>
<dbReference type="Gene3D" id="3.90.1640.10">
    <property type="entry name" value="inorganic pyrophosphatase (n-terminal core)"/>
    <property type="match status" value="1"/>
</dbReference>
<dbReference type="PANTHER" id="PTHR47618:SF1">
    <property type="entry name" value="BIFUNCTIONAL OLIGORIBONUCLEASE AND PAP PHOSPHATASE NRNA"/>
    <property type="match status" value="1"/>
</dbReference>
<dbReference type="InterPro" id="IPR038763">
    <property type="entry name" value="DHH_sf"/>
</dbReference>
<evidence type="ECO:0000313" key="3">
    <source>
        <dbReference type="EMBL" id="KAB7731929.1"/>
    </source>
</evidence>
<dbReference type="Gene3D" id="3.10.310.30">
    <property type="match status" value="1"/>
</dbReference>
<dbReference type="Proteomes" id="UP000488299">
    <property type="component" value="Unassembled WGS sequence"/>
</dbReference>
<evidence type="ECO:0000313" key="4">
    <source>
        <dbReference type="Proteomes" id="UP000488299"/>
    </source>
</evidence>
<dbReference type="Pfam" id="PF01368">
    <property type="entry name" value="DHH"/>
    <property type="match status" value="1"/>
</dbReference>
<dbReference type="InterPro" id="IPR003156">
    <property type="entry name" value="DHHA1_dom"/>
</dbReference>
<protein>
    <submittedName>
        <fullName evidence="3">Bifunctional oligoribonuclease/PAP phosphatase NrnA</fullName>
    </submittedName>
</protein>
<feature type="domain" description="DDH" evidence="1">
    <location>
        <begin position="17"/>
        <end position="167"/>
    </location>
</feature>
<accession>A0A7J5U2A0</accession>
<dbReference type="AlphaFoldDB" id="A0A7J5U2A0"/>
<dbReference type="Pfam" id="PF02272">
    <property type="entry name" value="DHHA1"/>
    <property type="match status" value="1"/>
</dbReference>
<keyword evidence="4" id="KW-1185">Reference proteome</keyword>
<sequence length="338" mass="37552">MQDLDAIGELLQHPQTILITTHQNPDADAMGSSLGLAAYLKKRGHRVTVVTPTDYPQSLHWLAGNSDVVVFEERVRTAVTQLVDEADLLFCLDFSSLDRIRELGALIRQARGRKILIDHHLEPESFADLSLWDPTAAATAQLIFRLIVGLGHKDMIDVPMAECLYAGLMTDTGSFRHGSTTGDVHRMAADLLDLHIDVSSIHRRIYDNTSLDKLRMLGYVLNEKLVVVPEYKFAYITLSAEELKRFRSKTGDTEGLVNYALSVEGVVMAAILIDRGEEIRISFRSVGEFSVRELASAHFNGGGHRNAAGGRSRLSLAETEDWLLSVVPRYQQQLAETV</sequence>
<dbReference type="PANTHER" id="PTHR47618">
    <property type="entry name" value="BIFUNCTIONAL OLIGORIBONUCLEASE AND PAP PHOSPHATASE NRNA"/>
    <property type="match status" value="1"/>
</dbReference>
<evidence type="ECO:0000259" key="1">
    <source>
        <dbReference type="Pfam" id="PF01368"/>
    </source>
</evidence>
<dbReference type="GO" id="GO:0003676">
    <property type="term" value="F:nucleic acid binding"/>
    <property type="evidence" value="ECO:0007669"/>
    <property type="project" value="InterPro"/>
</dbReference>
<evidence type="ECO:0000259" key="2">
    <source>
        <dbReference type="Pfam" id="PF02272"/>
    </source>
</evidence>
<dbReference type="SUPFAM" id="SSF64182">
    <property type="entry name" value="DHH phosphoesterases"/>
    <property type="match status" value="1"/>
</dbReference>
<organism evidence="3 4">
    <name type="scientific">Rudanella paleaurantiibacter</name>
    <dbReference type="NCBI Taxonomy" id="2614655"/>
    <lineage>
        <taxon>Bacteria</taxon>
        <taxon>Pseudomonadati</taxon>
        <taxon>Bacteroidota</taxon>
        <taxon>Cytophagia</taxon>
        <taxon>Cytophagales</taxon>
        <taxon>Cytophagaceae</taxon>
        <taxon>Rudanella</taxon>
    </lineage>
</organism>
<reference evidence="3 4" key="1">
    <citation type="submission" date="2019-10" db="EMBL/GenBank/DDBJ databases">
        <title>Rudanella paleaurantiibacter sp. nov., isolated from sludge.</title>
        <authorList>
            <person name="Xu S.Q."/>
        </authorList>
    </citation>
    <scope>NUCLEOTIDE SEQUENCE [LARGE SCALE GENOMIC DNA]</scope>
    <source>
        <strain evidence="3 4">HX-22-17</strain>
    </source>
</reference>